<protein>
    <submittedName>
        <fullName evidence="2">Uncharacterized protein</fullName>
    </submittedName>
</protein>
<name>A0A8S3YU05_9EUPU</name>
<feature type="transmembrane region" description="Helical" evidence="1">
    <location>
        <begin position="208"/>
        <end position="225"/>
    </location>
</feature>
<dbReference type="OrthoDB" id="6068151at2759"/>
<keyword evidence="3" id="KW-1185">Reference proteome</keyword>
<feature type="transmembrane region" description="Helical" evidence="1">
    <location>
        <begin position="232"/>
        <end position="252"/>
    </location>
</feature>
<sequence length="402" mass="44749">MKTILLGMTEDQHDKRSWRCSGMVAAFILLSLALNASIRGQAVLIRQAYSDTSENVLFLFTWAVVFGQILAVMILIVAETPHGYWPDKEAIMIIIFAHAGGIFLHDYLLSVGNAHGFLSVAYLQPVLALITVWIVTSSTSIIARPYTWVGMAVINIGCIFVSIKLSTVTNSDRTSWICLLSAFTMILRNIVIRQLVNNEHVVVRPRRKIMIFGLVIVVCIVLLAIKITSKNWLVPSLCALITCALCAALTYVTTQVLKSYSVPFVSLFCVWATLVEAVMLMPNDHRPNFVIFLLSSGLIIIGHYLFIKDHIESTTDGTTPALTTVHPPKPVSTHEQYTRIEFLLFAALVMGVTVFVLQPKISQRDLNTLSYIGLDTVIRRLLLLEVAEDVHVVEEQSQVQLP</sequence>
<feature type="transmembrane region" description="Helical" evidence="1">
    <location>
        <begin position="337"/>
        <end position="357"/>
    </location>
</feature>
<dbReference type="Proteomes" id="UP000678393">
    <property type="component" value="Unassembled WGS sequence"/>
</dbReference>
<evidence type="ECO:0000313" key="3">
    <source>
        <dbReference type="Proteomes" id="UP000678393"/>
    </source>
</evidence>
<evidence type="ECO:0000313" key="2">
    <source>
        <dbReference type="EMBL" id="CAG5120503.1"/>
    </source>
</evidence>
<feature type="transmembrane region" description="Helical" evidence="1">
    <location>
        <begin position="175"/>
        <end position="196"/>
    </location>
</feature>
<feature type="transmembrane region" description="Helical" evidence="1">
    <location>
        <begin position="16"/>
        <end position="35"/>
    </location>
</feature>
<keyword evidence="1" id="KW-0812">Transmembrane</keyword>
<feature type="transmembrane region" description="Helical" evidence="1">
    <location>
        <begin position="116"/>
        <end position="134"/>
    </location>
</feature>
<feature type="transmembrane region" description="Helical" evidence="1">
    <location>
        <begin position="289"/>
        <end position="307"/>
    </location>
</feature>
<gene>
    <name evidence="2" type="ORF">CUNI_LOCUS6061</name>
</gene>
<feature type="transmembrane region" description="Helical" evidence="1">
    <location>
        <begin position="146"/>
        <end position="163"/>
    </location>
</feature>
<evidence type="ECO:0000256" key="1">
    <source>
        <dbReference type="SAM" id="Phobius"/>
    </source>
</evidence>
<organism evidence="2 3">
    <name type="scientific">Candidula unifasciata</name>
    <dbReference type="NCBI Taxonomy" id="100452"/>
    <lineage>
        <taxon>Eukaryota</taxon>
        <taxon>Metazoa</taxon>
        <taxon>Spiralia</taxon>
        <taxon>Lophotrochozoa</taxon>
        <taxon>Mollusca</taxon>
        <taxon>Gastropoda</taxon>
        <taxon>Heterobranchia</taxon>
        <taxon>Euthyneura</taxon>
        <taxon>Panpulmonata</taxon>
        <taxon>Eupulmonata</taxon>
        <taxon>Stylommatophora</taxon>
        <taxon>Helicina</taxon>
        <taxon>Helicoidea</taxon>
        <taxon>Geomitridae</taxon>
        <taxon>Candidula</taxon>
    </lineage>
</organism>
<feature type="transmembrane region" description="Helical" evidence="1">
    <location>
        <begin position="90"/>
        <end position="109"/>
    </location>
</feature>
<feature type="transmembrane region" description="Helical" evidence="1">
    <location>
        <begin position="264"/>
        <end position="282"/>
    </location>
</feature>
<dbReference type="EMBL" id="CAJHNH020000911">
    <property type="protein sequence ID" value="CAG5120503.1"/>
    <property type="molecule type" value="Genomic_DNA"/>
</dbReference>
<keyword evidence="1" id="KW-0472">Membrane</keyword>
<comment type="caution">
    <text evidence="2">The sequence shown here is derived from an EMBL/GenBank/DDBJ whole genome shotgun (WGS) entry which is preliminary data.</text>
</comment>
<dbReference type="AlphaFoldDB" id="A0A8S3YU05"/>
<feature type="transmembrane region" description="Helical" evidence="1">
    <location>
        <begin position="56"/>
        <end position="78"/>
    </location>
</feature>
<accession>A0A8S3YU05</accession>
<reference evidence="2" key="1">
    <citation type="submission" date="2021-04" db="EMBL/GenBank/DDBJ databases">
        <authorList>
            <consortium name="Molecular Ecology Group"/>
        </authorList>
    </citation>
    <scope>NUCLEOTIDE SEQUENCE</scope>
</reference>
<proteinExistence type="predicted"/>
<keyword evidence="1" id="KW-1133">Transmembrane helix</keyword>